<dbReference type="EMBL" id="KV454539">
    <property type="protein sequence ID" value="ODV68840.1"/>
    <property type="molecule type" value="Genomic_DNA"/>
</dbReference>
<organism evidence="4 5">
    <name type="scientific">Hyphopichia burtonii NRRL Y-1933</name>
    <dbReference type="NCBI Taxonomy" id="984485"/>
    <lineage>
        <taxon>Eukaryota</taxon>
        <taxon>Fungi</taxon>
        <taxon>Dikarya</taxon>
        <taxon>Ascomycota</taxon>
        <taxon>Saccharomycotina</taxon>
        <taxon>Pichiomycetes</taxon>
        <taxon>Debaryomycetaceae</taxon>
        <taxon>Hyphopichia</taxon>
    </lineage>
</organism>
<feature type="domain" description="AB hydrolase-1" evidence="3">
    <location>
        <begin position="35"/>
        <end position="291"/>
    </location>
</feature>
<dbReference type="Pfam" id="PF00561">
    <property type="entry name" value="Abhydrolase_1"/>
    <property type="match status" value="1"/>
</dbReference>
<dbReference type="GO" id="GO:0016787">
    <property type="term" value="F:hydrolase activity"/>
    <property type="evidence" value="ECO:0007669"/>
    <property type="project" value="UniProtKB-KW"/>
</dbReference>
<dbReference type="InterPro" id="IPR029058">
    <property type="entry name" value="AB_hydrolase_fold"/>
</dbReference>
<dbReference type="STRING" id="984485.A0A1E4RNJ0"/>
<dbReference type="GeneID" id="30996704"/>
<accession>A0A1E4RNJ0</accession>
<evidence type="ECO:0000313" key="4">
    <source>
        <dbReference type="EMBL" id="ODV68840.1"/>
    </source>
</evidence>
<dbReference type="Proteomes" id="UP000095085">
    <property type="component" value="Unassembled WGS sequence"/>
</dbReference>
<keyword evidence="1 4" id="KW-0378">Hydrolase</keyword>
<dbReference type="InterPro" id="IPR000639">
    <property type="entry name" value="Epox_hydrolase-like"/>
</dbReference>
<dbReference type="Gene3D" id="3.40.50.1820">
    <property type="entry name" value="alpha/beta hydrolase"/>
    <property type="match status" value="1"/>
</dbReference>
<protein>
    <submittedName>
        <fullName evidence="4">Alpha/beta-hydrolase</fullName>
    </submittedName>
</protein>
<reference evidence="5" key="1">
    <citation type="submission" date="2016-05" db="EMBL/GenBank/DDBJ databases">
        <title>Comparative genomics of biotechnologically important yeasts.</title>
        <authorList>
            <consortium name="DOE Joint Genome Institute"/>
            <person name="Riley R."/>
            <person name="Haridas S."/>
            <person name="Wolfe K.H."/>
            <person name="Lopes M.R."/>
            <person name="Hittinger C.T."/>
            <person name="Goker M."/>
            <person name="Salamov A."/>
            <person name="Wisecaver J."/>
            <person name="Long T.M."/>
            <person name="Aerts A.L."/>
            <person name="Barry K."/>
            <person name="Choi C."/>
            <person name="Clum A."/>
            <person name="Coughlan A.Y."/>
            <person name="Deshpande S."/>
            <person name="Douglass A.P."/>
            <person name="Hanson S.J."/>
            <person name="Klenk H.-P."/>
            <person name="Labutti K."/>
            <person name="Lapidus A."/>
            <person name="Lindquist E."/>
            <person name="Lipzen A."/>
            <person name="Meier-Kolthoff J.P."/>
            <person name="Ohm R.A."/>
            <person name="Otillar R.P."/>
            <person name="Pangilinan J."/>
            <person name="Peng Y."/>
            <person name="Rokas A."/>
            <person name="Rosa C.A."/>
            <person name="Scheuner C."/>
            <person name="Sibirny A.A."/>
            <person name="Slot J.C."/>
            <person name="Stielow J.B."/>
            <person name="Sun H."/>
            <person name="Kurtzman C.P."/>
            <person name="Blackwell M."/>
            <person name="Grigoriev I.V."/>
            <person name="Jeffries T.W."/>
        </authorList>
    </citation>
    <scope>NUCLEOTIDE SEQUENCE [LARGE SCALE GENOMIC DNA]</scope>
    <source>
        <strain evidence="5">NRRL Y-1933</strain>
    </source>
</reference>
<dbReference type="OrthoDB" id="408373at2759"/>
<evidence type="ECO:0000256" key="2">
    <source>
        <dbReference type="ARBA" id="ARBA00038334"/>
    </source>
</evidence>
<name>A0A1E4RNJ0_9ASCO</name>
<dbReference type="RefSeq" id="XP_020077907.1">
    <property type="nucleotide sequence ID" value="XM_020222155.1"/>
</dbReference>
<evidence type="ECO:0000313" key="5">
    <source>
        <dbReference type="Proteomes" id="UP000095085"/>
    </source>
</evidence>
<sequence length="307" mass="35873">MSHSIKLKNGRRTFSVISNFHEQEVYAPIRRWNRVIFLIHGFPDDNTSFSKVIPILEENFPKALILAPLLRGYEESSQGPEGEYTVGEIAKDVKSWINEVLPVKNLPVHLVGHDWGAIIAFKVASVYPELVDSMVTLAIPYLSNLRIWEYLFKIPLQLYKSSYFLTMQSEYLYKKLRQTGEDTYLDYLWRYWSPNYEYSRQEIDQVRSTLLKPGVLEASTAYYRCLFKILNFDGRRWNVNFEQVPTLILGGETDGCMIKSVYDLEAEKLAQTKLVKVQTMNRVGHFLHREDPVKVAEAIVEWIRYNK</sequence>
<evidence type="ECO:0000256" key="1">
    <source>
        <dbReference type="ARBA" id="ARBA00022801"/>
    </source>
</evidence>
<dbReference type="AlphaFoldDB" id="A0A1E4RNJ0"/>
<comment type="similarity">
    <text evidence="2">Belongs to the AB hydrolase superfamily. Epoxide hydrolase family.</text>
</comment>
<dbReference type="PANTHER" id="PTHR43329">
    <property type="entry name" value="EPOXIDE HYDROLASE"/>
    <property type="match status" value="1"/>
</dbReference>
<evidence type="ECO:0000259" key="3">
    <source>
        <dbReference type="Pfam" id="PF00561"/>
    </source>
</evidence>
<dbReference type="SUPFAM" id="SSF53474">
    <property type="entry name" value="alpha/beta-Hydrolases"/>
    <property type="match status" value="1"/>
</dbReference>
<proteinExistence type="inferred from homology"/>
<dbReference type="InterPro" id="IPR000073">
    <property type="entry name" value="AB_hydrolase_1"/>
</dbReference>
<dbReference type="PRINTS" id="PR00412">
    <property type="entry name" value="EPOXHYDRLASE"/>
</dbReference>
<gene>
    <name evidence="4" type="ORF">HYPBUDRAFT_155875</name>
</gene>
<keyword evidence="5" id="KW-1185">Reference proteome</keyword>